<keyword evidence="1" id="KW-0547">Nucleotide-binding</keyword>
<dbReference type="PROSITE" id="PS51194">
    <property type="entry name" value="HELICASE_CTER"/>
    <property type="match status" value="1"/>
</dbReference>
<dbReference type="CDD" id="cd17923">
    <property type="entry name" value="DEXHc_Hrq1-like"/>
    <property type="match status" value="1"/>
</dbReference>
<dbReference type="CDD" id="cd18797">
    <property type="entry name" value="SF2_C_Hrq"/>
    <property type="match status" value="1"/>
</dbReference>
<dbReference type="InterPro" id="IPR011545">
    <property type="entry name" value="DEAD/DEAH_box_helicase_dom"/>
</dbReference>
<dbReference type="SMART" id="SM00487">
    <property type="entry name" value="DEXDc"/>
    <property type="match status" value="1"/>
</dbReference>
<sequence>MKNANNDPEIQAFKRIVSTQKNIAENIAAQCTIPRREPAFADFPQELHPALITYCKQIHIEQLYSHQNEALRNILTGKNVVLSTATSSGKSLVFQLAIYQGMLNDPEMTALLLYPTKALANDQVKPFHEMQLFLQNDLTVGTGKAAIYDGDTPKEERISIRNTASILLTNPDMLHLSLLPHHPMWKRFFANLRYVVIDEIHIYKGVFGSHFANVLRRLDRIVRYYGGDPIYICNSATIHDPLQFAEQLVEKPFIEINQDGSGAAEKDIYFYNPPLVDQELGIRKGILEEGIKLTAESLGLGIQTLLFVRTRRSVEIFLRKAKDSPGITKIHGYRSGYLASERREIENGLKKRDILCVVATNALELGIDIGGIDCVMMLGYPGTIASFLQQMGRAGRKNSRSTAFFIASADPLDQFLLQNPAYVLENTPEQPLINAQNLLILFNQLRCAAYELPFSSGDTFGKLAAEQLKNFLEVLQSAGDLVEKDGKFFWIGEGYPSASISIRTISAEPFDLFHNDNGKLKRIGEVDGQSALWMVHPGAIYMHAGETYHVDELRLEEHKAILTKDEFPYYTNPKQHLEIDILSRSETAEKKKALFTTGNVLVSSQVVAYDKLDWSSNEVLQTIDLDLPPTVLDTQSFWIQFTQETIETLQRKSLWMSDLNDYGDQWEHIRTSILQRDGYRCSLCGLQPDNSGALHVHHKVPFRTFTDKKAANHPSNLITLCEKCHHRVEQTVRIRSSLSGLGYLFSHLAPLYLMCDLHDLGVFIEPRWKPIGNMPVILLYDNFPGGIGLSETLFQKYPTILQNAQDVIRNCNCFTGCPSCVGPVNNEFFDPKGATLALLQEILY</sequence>
<evidence type="ECO:0000256" key="2">
    <source>
        <dbReference type="ARBA" id="ARBA00022840"/>
    </source>
</evidence>
<dbReference type="InterPro" id="IPR018973">
    <property type="entry name" value="MZB"/>
</dbReference>
<dbReference type="SMART" id="SM00490">
    <property type="entry name" value="HELICc"/>
    <property type="match status" value="1"/>
</dbReference>
<evidence type="ECO:0000256" key="1">
    <source>
        <dbReference type="ARBA" id="ARBA00022741"/>
    </source>
</evidence>
<dbReference type="InterPro" id="IPR002711">
    <property type="entry name" value="HNH"/>
</dbReference>
<evidence type="ECO:0000259" key="3">
    <source>
        <dbReference type="PROSITE" id="PS51192"/>
    </source>
</evidence>
<dbReference type="GO" id="GO:0004519">
    <property type="term" value="F:endonuclease activity"/>
    <property type="evidence" value="ECO:0007669"/>
    <property type="project" value="InterPro"/>
</dbReference>
<dbReference type="PANTHER" id="PTHR47957:SF3">
    <property type="entry name" value="ATP-DEPENDENT HELICASE HRQ1"/>
    <property type="match status" value="1"/>
</dbReference>
<dbReference type="GO" id="GO:0036297">
    <property type="term" value="P:interstrand cross-link repair"/>
    <property type="evidence" value="ECO:0007669"/>
    <property type="project" value="TreeGrafter"/>
</dbReference>
<dbReference type="AlphaFoldDB" id="A0A117LH56"/>
<organism evidence="5 6">
    <name type="scientific">Anaerolinea thermophila</name>
    <dbReference type="NCBI Taxonomy" id="167964"/>
    <lineage>
        <taxon>Bacteria</taxon>
        <taxon>Bacillati</taxon>
        <taxon>Chloroflexota</taxon>
        <taxon>Anaerolineae</taxon>
        <taxon>Anaerolineales</taxon>
        <taxon>Anaerolineaceae</taxon>
        <taxon>Anaerolinea</taxon>
    </lineage>
</organism>
<evidence type="ECO:0000313" key="6">
    <source>
        <dbReference type="Proteomes" id="UP000064249"/>
    </source>
</evidence>
<dbReference type="PROSITE" id="PS51192">
    <property type="entry name" value="HELICASE_ATP_BIND_1"/>
    <property type="match status" value="1"/>
</dbReference>
<protein>
    <submittedName>
        <fullName evidence="5">Putative ATP-dependent helicase</fullName>
    </submittedName>
</protein>
<dbReference type="SUPFAM" id="SSF52540">
    <property type="entry name" value="P-loop containing nucleoside triphosphate hydrolases"/>
    <property type="match status" value="1"/>
</dbReference>
<dbReference type="SMART" id="SM00507">
    <property type="entry name" value="HNHc"/>
    <property type="match status" value="1"/>
</dbReference>
<evidence type="ECO:0000313" key="5">
    <source>
        <dbReference type="EMBL" id="KUK46916.1"/>
    </source>
</evidence>
<dbReference type="CDD" id="cd00085">
    <property type="entry name" value="HNHc"/>
    <property type="match status" value="1"/>
</dbReference>
<dbReference type="Pfam" id="PF01844">
    <property type="entry name" value="HNH"/>
    <property type="match status" value="1"/>
</dbReference>
<dbReference type="Proteomes" id="UP000064249">
    <property type="component" value="Unassembled WGS sequence"/>
</dbReference>
<dbReference type="EMBL" id="LGFU01000004">
    <property type="protein sequence ID" value="KUK46916.1"/>
    <property type="molecule type" value="Genomic_DNA"/>
</dbReference>
<dbReference type="Pfam" id="PF00270">
    <property type="entry name" value="DEAD"/>
    <property type="match status" value="1"/>
</dbReference>
<keyword evidence="2" id="KW-0067">ATP-binding</keyword>
<dbReference type="InterPro" id="IPR014001">
    <property type="entry name" value="Helicase_ATP-bd"/>
</dbReference>
<dbReference type="GO" id="GO:0043138">
    <property type="term" value="F:3'-5' DNA helicase activity"/>
    <property type="evidence" value="ECO:0007669"/>
    <property type="project" value="TreeGrafter"/>
</dbReference>
<evidence type="ECO:0000259" key="4">
    <source>
        <dbReference type="PROSITE" id="PS51194"/>
    </source>
</evidence>
<gene>
    <name evidence="5" type="ORF">XD73_0237</name>
</gene>
<dbReference type="Pfam" id="PF09369">
    <property type="entry name" value="MZB"/>
    <property type="match status" value="1"/>
</dbReference>
<feature type="domain" description="Helicase ATP-binding" evidence="3">
    <location>
        <begin position="71"/>
        <end position="256"/>
    </location>
</feature>
<dbReference type="Gene3D" id="1.10.30.50">
    <property type="match status" value="1"/>
</dbReference>
<dbReference type="PANTHER" id="PTHR47957">
    <property type="entry name" value="ATP-DEPENDENT HELICASE HRQ1"/>
    <property type="match status" value="1"/>
</dbReference>
<reference evidence="5 6" key="1">
    <citation type="journal article" date="2015" name="MBio">
        <title>Genome-Resolved Metagenomic Analysis Reveals Roles for Candidate Phyla and Other Microbial Community Members in Biogeochemical Transformations in Oil Reservoirs.</title>
        <authorList>
            <person name="Hu P."/>
            <person name="Tom L."/>
            <person name="Singh A."/>
            <person name="Thomas B.C."/>
            <person name="Baker B.J."/>
            <person name="Piceno Y.M."/>
            <person name="Andersen G.L."/>
            <person name="Banfield J.F."/>
        </authorList>
    </citation>
    <scope>NUCLEOTIDE SEQUENCE [LARGE SCALE GENOMIC DNA]</scope>
    <source>
        <strain evidence="5">46_16</strain>
    </source>
</reference>
<dbReference type="GO" id="GO:0006289">
    <property type="term" value="P:nucleotide-excision repair"/>
    <property type="evidence" value="ECO:0007669"/>
    <property type="project" value="TreeGrafter"/>
</dbReference>
<accession>A0A117LH56</accession>
<keyword evidence="5" id="KW-0347">Helicase</keyword>
<dbReference type="Pfam" id="PF22982">
    <property type="entry name" value="WHD_HRQ1"/>
    <property type="match status" value="1"/>
</dbReference>
<dbReference type="Gene3D" id="3.40.50.300">
    <property type="entry name" value="P-loop containing nucleotide triphosphate hydrolases"/>
    <property type="match status" value="2"/>
</dbReference>
<dbReference type="InterPro" id="IPR001650">
    <property type="entry name" value="Helicase_C-like"/>
</dbReference>
<dbReference type="Pfam" id="PF00271">
    <property type="entry name" value="Helicase_C"/>
    <property type="match status" value="1"/>
</dbReference>
<feature type="domain" description="Helicase C-terminal" evidence="4">
    <location>
        <begin position="285"/>
        <end position="440"/>
    </location>
</feature>
<dbReference type="GO" id="GO:0008270">
    <property type="term" value="F:zinc ion binding"/>
    <property type="evidence" value="ECO:0007669"/>
    <property type="project" value="InterPro"/>
</dbReference>
<dbReference type="GO" id="GO:0003676">
    <property type="term" value="F:nucleic acid binding"/>
    <property type="evidence" value="ECO:0007669"/>
    <property type="project" value="InterPro"/>
</dbReference>
<dbReference type="InterPro" id="IPR027417">
    <property type="entry name" value="P-loop_NTPase"/>
</dbReference>
<dbReference type="InterPro" id="IPR055227">
    <property type="entry name" value="HRQ1_WHD"/>
</dbReference>
<dbReference type="InterPro" id="IPR003615">
    <property type="entry name" value="HNH_nuc"/>
</dbReference>
<dbReference type="PATRIC" id="fig|167964.4.peg.1036"/>
<dbReference type="GO" id="GO:0005524">
    <property type="term" value="F:ATP binding"/>
    <property type="evidence" value="ECO:0007669"/>
    <property type="project" value="UniProtKB-KW"/>
</dbReference>
<keyword evidence="5" id="KW-0378">Hydrolase</keyword>
<name>A0A117LH56_9CHLR</name>
<comment type="caution">
    <text evidence="5">The sequence shown here is derived from an EMBL/GenBank/DDBJ whole genome shotgun (WGS) entry which is preliminary data.</text>
</comment>
<proteinExistence type="predicted"/>